<dbReference type="Gene3D" id="2.60.40.4070">
    <property type="match status" value="1"/>
</dbReference>
<keyword evidence="1" id="KW-0732">Signal</keyword>
<sequence length="141" mass="15409">MTGLRKKIALFTLASIAMLSIGNAMNVHSVLGKTHTASYAVSKFSMDAIDQESEKLINNVKVFYNPVAEQITLNFTLSEQNTVVIKVMDALGNEVLNLMNGRLDAGLQSLSFDTDGKLTTGFYFVRVTSGSETVVKRISVR</sequence>
<comment type="caution">
    <text evidence="3">The sequence shown here is derived from an EMBL/GenBank/DDBJ whole genome shotgun (WGS) entry which is preliminary data.</text>
</comment>
<evidence type="ECO:0000259" key="2">
    <source>
        <dbReference type="Pfam" id="PF18962"/>
    </source>
</evidence>
<dbReference type="OrthoDB" id="1523755at2"/>
<protein>
    <recommendedName>
        <fullName evidence="2">Secretion system C-terminal sorting domain-containing protein</fullName>
    </recommendedName>
</protein>
<reference evidence="3 4" key="1">
    <citation type="submission" date="2018-02" db="EMBL/GenBank/DDBJ databases">
        <title>The draft genome of Sphingobacterium sp. 5JN-11.</title>
        <authorList>
            <person name="Liu L."/>
            <person name="Li L."/>
            <person name="Liang L."/>
            <person name="Zhang X."/>
            <person name="Wang T."/>
        </authorList>
    </citation>
    <scope>NUCLEOTIDE SEQUENCE [LARGE SCALE GENOMIC DNA]</scope>
    <source>
        <strain evidence="3 4">5JN-11</strain>
    </source>
</reference>
<proteinExistence type="predicted"/>
<feature type="signal peptide" evidence="1">
    <location>
        <begin position="1"/>
        <end position="24"/>
    </location>
</feature>
<organism evidence="3 4">
    <name type="scientific">Sphingobacterium haloxyli</name>
    <dbReference type="NCBI Taxonomy" id="2100533"/>
    <lineage>
        <taxon>Bacteria</taxon>
        <taxon>Pseudomonadati</taxon>
        <taxon>Bacteroidota</taxon>
        <taxon>Sphingobacteriia</taxon>
        <taxon>Sphingobacteriales</taxon>
        <taxon>Sphingobacteriaceae</taxon>
        <taxon>Sphingobacterium</taxon>
    </lineage>
</organism>
<accession>A0A2S9J359</accession>
<dbReference type="NCBIfam" id="TIGR04183">
    <property type="entry name" value="Por_Secre_tail"/>
    <property type="match status" value="1"/>
</dbReference>
<dbReference type="RefSeq" id="WP_105716940.1">
    <property type="nucleotide sequence ID" value="NZ_PVBQ01000007.1"/>
</dbReference>
<evidence type="ECO:0000313" key="3">
    <source>
        <dbReference type="EMBL" id="PRD47226.1"/>
    </source>
</evidence>
<gene>
    <name evidence="3" type="ORF">C5745_10355</name>
</gene>
<dbReference type="EMBL" id="PVBQ01000007">
    <property type="protein sequence ID" value="PRD47226.1"/>
    <property type="molecule type" value="Genomic_DNA"/>
</dbReference>
<feature type="domain" description="Secretion system C-terminal sorting" evidence="2">
    <location>
        <begin position="65"/>
        <end position="140"/>
    </location>
</feature>
<dbReference type="InterPro" id="IPR026444">
    <property type="entry name" value="Secre_tail"/>
</dbReference>
<keyword evidence="4" id="KW-1185">Reference proteome</keyword>
<name>A0A2S9J359_9SPHI</name>
<evidence type="ECO:0000313" key="4">
    <source>
        <dbReference type="Proteomes" id="UP000239711"/>
    </source>
</evidence>
<dbReference type="Proteomes" id="UP000239711">
    <property type="component" value="Unassembled WGS sequence"/>
</dbReference>
<dbReference type="AlphaFoldDB" id="A0A2S9J359"/>
<dbReference type="Pfam" id="PF18962">
    <property type="entry name" value="Por_Secre_tail"/>
    <property type="match status" value="1"/>
</dbReference>
<evidence type="ECO:0000256" key="1">
    <source>
        <dbReference type="SAM" id="SignalP"/>
    </source>
</evidence>
<feature type="chain" id="PRO_5015671168" description="Secretion system C-terminal sorting domain-containing protein" evidence="1">
    <location>
        <begin position="25"/>
        <end position="141"/>
    </location>
</feature>